<comment type="subcellular location">
    <subcellularLocation>
        <location evidence="1">Cell membrane</location>
        <topology evidence="1">Single-pass membrane protein</topology>
    </subcellularLocation>
</comment>
<dbReference type="GO" id="GO:0005886">
    <property type="term" value="C:plasma membrane"/>
    <property type="evidence" value="ECO:0007669"/>
    <property type="project" value="UniProtKB-SubCell"/>
</dbReference>
<dbReference type="PROSITE" id="PS51257">
    <property type="entry name" value="PROKAR_LIPOPROTEIN"/>
    <property type="match status" value="1"/>
</dbReference>
<feature type="chain" id="PRO_5042967479" evidence="11">
    <location>
        <begin position="25"/>
        <end position="658"/>
    </location>
</feature>
<evidence type="ECO:0000256" key="6">
    <source>
        <dbReference type="ARBA" id="ARBA00022840"/>
    </source>
</evidence>
<feature type="domain" description="Protein kinase" evidence="12">
    <location>
        <begin position="300"/>
        <end position="642"/>
    </location>
</feature>
<protein>
    <submittedName>
        <fullName evidence="14">Uncharacterized protein</fullName>
    </submittedName>
</protein>
<dbReference type="Pfam" id="PF23446">
    <property type="entry name" value="LysM1_NFP_LYK"/>
    <property type="match status" value="1"/>
</dbReference>
<dbReference type="Pfam" id="PF23472">
    <property type="entry name" value="LysM2_CERK1_LYK3_4_5"/>
    <property type="match status" value="1"/>
</dbReference>
<gene>
    <name evidence="14" type="ORF">Sjap_016464</name>
</gene>
<dbReference type="GO" id="GO:0004672">
    <property type="term" value="F:protein kinase activity"/>
    <property type="evidence" value="ECO:0007669"/>
    <property type="project" value="InterPro"/>
</dbReference>
<dbReference type="PROSITE" id="PS50011">
    <property type="entry name" value="PROTEIN_KINASE_DOM"/>
    <property type="match status" value="1"/>
</dbReference>
<keyword evidence="9" id="KW-1015">Disulfide bond</keyword>
<keyword evidence="3 10" id="KW-0812">Transmembrane</keyword>
<evidence type="ECO:0000256" key="2">
    <source>
        <dbReference type="ARBA" id="ARBA00022475"/>
    </source>
</evidence>
<dbReference type="InterPro" id="IPR056563">
    <property type="entry name" value="LysM3_LYK4_5"/>
</dbReference>
<proteinExistence type="predicted"/>
<dbReference type="Pfam" id="PF07714">
    <property type="entry name" value="PK_Tyr_Ser-Thr"/>
    <property type="match status" value="1"/>
</dbReference>
<name>A0AAP0NRW1_9MAGN</name>
<keyword evidence="6" id="KW-0067">ATP-binding</keyword>
<evidence type="ECO:0000256" key="4">
    <source>
        <dbReference type="ARBA" id="ARBA00022729"/>
    </source>
</evidence>
<dbReference type="Proteomes" id="UP001417504">
    <property type="component" value="Unassembled WGS sequence"/>
</dbReference>
<dbReference type="FunFam" id="1.10.510.10:FF:000468">
    <property type="entry name" value="PTI1-like tyrosine-protein kinase 3"/>
    <property type="match status" value="1"/>
</dbReference>
<keyword evidence="8 10" id="KW-0472">Membrane</keyword>
<dbReference type="PANTHER" id="PTHR45927">
    <property type="entry name" value="LYSM-DOMAIN RECEPTOR-LIKE KINASE-RELATED"/>
    <property type="match status" value="1"/>
</dbReference>
<feature type="transmembrane region" description="Helical" evidence="10">
    <location>
        <begin position="275"/>
        <end position="299"/>
    </location>
</feature>
<keyword evidence="7 10" id="KW-1133">Transmembrane helix</keyword>
<evidence type="ECO:0000256" key="9">
    <source>
        <dbReference type="ARBA" id="ARBA00023157"/>
    </source>
</evidence>
<keyword evidence="4 11" id="KW-0732">Signal</keyword>
<dbReference type="Gene3D" id="1.10.510.10">
    <property type="entry name" value="Transferase(Phosphotransferase) domain 1"/>
    <property type="match status" value="1"/>
</dbReference>
<comment type="caution">
    <text evidence="14">The sequence shown here is derived from an EMBL/GenBank/DDBJ whole genome shotgun (WGS) entry which is preliminary data.</text>
</comment>
<dbReference type="InterPro" id="IPR052611">
    <property type="entry name" value="Plant_RLK_LysM"/>
</dbReference>
<dbReference type="InterPro" id="IPR001245">
    <property type="entry name" value="Ser-Thr/Tyr_kinase_cat_dom"/>
</dbReference>
<evidence type="ECO:0000256" key="8">
    <source>
        <dbReference type="ARBA" id="ARBA00023136"/>
    </source>
</evidence>
<dbReference type="PANTHER" id="PTHR45927:SF13">
    <property type="entry name" value="PROTEIN LYK2"/>
    <property type="match status" value="1"/>
</dbReference>
<evidence type="ECO:0000313" key="15">
    <source>
        <dbReference type="Proteomes" id="UP001417504"/>
    </source>
</evidence>
<evidence type="ECO:0000256" key="1">
    <source>
        <dbReference type="ARBA" id="ARBA00004162"/>
    </source>
</evidence>
<evidence type="ECO:0000256" key="10">
    <source>
        <dbReference type="SAM" id="Phobius"/>
    </source>
</evidence>
<evidence type="ECO:0000256" key="11">
    <source>
        <dbReference type="SAM" id="SignalP"/>
    </source>
</evidence>
<feature type="signal peptide" evidence="11">
    <location>
        <begin position="1"/>
        <end position="24"/>
    </location>
</feature>
<evidence type="ECO:0000256" key="7">
    <source>
        <dbReference type="ARBA" id="ARBA00022989"/>
    </source>
</evidence>
<dbReference type="InterPro" id="IPR011009">
    <property type="entry name" value="Kinase-like_dom_sf"/>
</dbReference>
<keyword evidence="15" id="KW-1185">Reference proteome</keyword>
<organism evidence="14 15">
    <name type="scientific">Stephania japonica</name>
    <dbReference type="NCBI Taxonomy" id="461633"/>
    <lineage>
        <taxon>Eukaryota</taxon>
        <taxon>Viridiplantae</taxon>
        <taxon>Streptophyta</taxon>
        <taxon>Embryophyta</taxon>
        <taxon>Tracheophyta</taxon>
        <taxon>Spermatophyta</taxon>
        <taxon>Magnoliopsida</taxon>
        <taxon>Ranunculales</taxon>
        <taxon>Menispermaceae</taxon>
        <taxon>Menispermoideae</taxon>
        <taxon>Cissampelideae</taxon>
        <taxon>Stephania</taxon>
    </lineage>
</organism>
<feature type="domain" description="LysM" evidence="13">
    <location>
        <begin position="187"/>
        <end position="234"/>
    </location>
</feature>
<evidence type="ECO:0000313" key="14">
    <source>
        <dbReference type="EMBL" id="KAK9117517.1"/>
    </source>
</evidence>
<accession>A0AAP0NRW1</accession>
<dbReference type="PROSITE" id="PS51782">
    <property type="entry name" value="LYSM"/>
    <property type="match status" value="1"/>
</dbReference>
<reference evidence="14 15" key="1">
    <citation type="submission" date="2024-01" db="EMBL/GenBank/DDBJ databases">
        <title>Genome assemblies of Stephania.</title>
        <authorList>
            <person name="Yang L."/>
        </authorList>
    </citation>
    <scope>NUCLEOTIDE SEQUENCE [LARGE SCALE GENOMIC DNA]</scope>
    <source>
        <strain evidence="14">QJT</strain>
        <tissue evidence="14">Leaf</tissue>
    </source>
</reference>
<evidence type="ECO:0000256" key="5">
    <source>
        <dbReference type="ARBA" id="ARBA00022741"/>
    </source>
</evidence>
<dbReference type="InterPro" id="IPR000719">
    <property type="entry name" value="Prot_kinase_dom"/>
</dbReference>
<keyword evidence="5" id="KW-0547">Nucleotide-binding</keyword>
<dbReference type="InterPro" id="IPR018392">
    <property type="entry name" value="LysM"/>
</dbReference>
<dbReference type="AlphaFoldDB" id="A0AAP0NRW1"/>
<dbReference type="EMBL" id="JBBNAE010000006">
    <property type="protein sequence ID" value="KAK9117517.1"/>
    <property type="molecule type" value="Genomic_DNA"/>
</dbReference>
<dbReference type="InterPro" id="IPR056561">
    <property type="entry name" value="NFP_LYK_LysM1"/>
</dbReference>
<evidence type="ECO:0000259" key="12">
    <source>
        <dbReference type="PROSITE" id="PS50011"/>
    </source>
</evidence>
<sequence length="658" mass="72169">MATKNNYELCSRALVFCTSVSVLAQALNLQSFQSCDMNSLDASGYRCNGPGPQDRCATFVMFRANSYYSSFSNLSLHLGLDRKVVAEASGLPLSTEFLNKDQQLLIPIDCMCNGGFFEAMVTKTSFKDESFSGIAESLEGLTTCKAIKERNPGLAPIGLKEKVKVLVPLRCSCPSPLELKEGKKLLLSYPLTVGDTVVSVASKFNVTKEAIISSNSKLVSFKPAALVPFSTLLIPLDKKPILSPVFYPLGPNSTVPGMPTLQQPNKHKKKKKKKIGMFVALSGIAVVAVAAAAAAVLVVQRRKKEKSESDFGKAGEAELKQLRIKSEIRAVSENSQDPFDTLTIDTTPHKTVETYTLEELTKATEAFNSSNILGGSVFHGRFNGKNMAIKRARTESISRIDFGLFEDAHHHRSNIVQLLGTCIVDGPDSFLVFEYAKNGSLKDWLHGGLAMKSQFIASCYCFLKWNQRLRICLDVAIALQYMHQVMSPSYVHRNIKSKNIVLDEQFNAKIGNFGMEKCISGDSDDSWSRAYLAPEFLHRGIISPSMDIYAYGVVLLEVLSGKSPITKGAKKGEGPILLSDKIKFILCANNAELRKFIDPVLGDSYSLEMAVTLANLAKVCVEEDPSLRPKAGEIVDKLSRLIEDLAEGEETFESCTKL</sequence>
<evidence type="ECO:0000259" key="13">
    <source>
        <dbReference type="PROSITE" id="PS51782"/>
    </source>
</evidence>
<dbReference type="InterPro" id="IPR056562">
    <property type="entry name" value="LysM2_CERK1_LYK3_4_5"/>
</dbReference>
<dbReference type="Gene3D" id="3.30.200.20">
    <property type="entry name" value="Phosphorylase Kinase, domain 1"/>
    <property type="match status" value="1"/>
</dbReference>
<dbReference type="Pfam" id="PF23473">
    <property type="entry name" value="LysM3_LYK4_5"/>
    <property type="match status" value="1"/>
</dbReference>
<dbReference type="SUPFAM" id="SSF56112">
    <property type="entry name" value="Protein kinase-like (PK-like)"/>
    <property type="match status" value="1"/>
</dbReference>
<dbReference type="GO" id="GO:0005524">
    <property type="term" value="F:ATP binding"/>
    <property type="evidence" value="ECO:0007669"/>
    <property type="project" value="UniProtKB-KW"/>
</dbReference>
<keyword evidence="2" id="KW-1003">Cell membrane</keyword>
<evidence type="ECO:0000256" key="3">
    <source>
        <dbReference type="ARBA" id="ARBA00022692"/>
    </source>
</evidence>